<sequence>MIEMKQYSAEFKMEAVKRYLSSGRSLSNVANELGGKPTTLYGWIKKSKNLRTCPSQAADT</sequence>
<dbReference type="GO" id="GO:0006313">
    <property type="term" value="P:DNA transposition"/>
    <property type="evidence" value="ECO:0007669"/>
    <property type="project" value="InterPro"/>
</dbReference>
<accession>A0A374NYY9</accession>
<dbReference type="InterPro" id="IPR002514">
    <property type="entry name" value="Transposase_8"/>
</dbReference>
<dbReference type="SUPFAM" id="SSF46689">
    <property type="entry name" value="Homeodomain-like"/>
    <property type="match status" value="1"/>
</dbReference>
<dbReference type="Gene3D" id="1.10.10.10">
    <property type="entry name" value="Winged helix-like DNA-binding domain superfamily/Winged helix DNA-binding domain"/>
    <property type="match status" value="1"/>
</dbReference>
<evidence type="ECO:0008006" key="3">
    <source>
        <dbReference type="Google" id="ProtNLM"/>
    </source>
</evidence>
<dbReference type="InterPro" id="IPR036388">
    <property type="entry name" value="WH-like_DNA-bd_sf"/>
</dbReference>
<gene>
    <name evidence="1" type="ORF">DXD79_28215</name>
</gene>
<reference evidence="1 2" key="1">
    <citation type="submission" date="2018-08" db="EMBL/GenBank/DDBJ databases">
        <title>A genome reference for cultivated species of the human gut microbiota.</title>
        <authorList>
            <person name="Zou Y."/>
            <person name="Xue W."/>
            <person name="Luo G."/>
        </authorList>
    </citation>
    <scope>NUCLEOTIDE SEQUENCE [LARGE SCALE GENOMIC DNA]</scope>
    <source>
        <strain evidence="1 2">TM09-12</strain>
    </source>
</reference>
<evidence type="ECO:0000313" key="2">
    <source>
        <dbReference type="Proteomes" id="UP000263014"/>
    </source>
</evidence>
<dbReference type="AlphaFoldDB" id="A0A374NYY9"/>
<dbReference type="Proteomes" id="UP000263014">
    <property type="component" value="Unassembled WGS sequence"/>
</dbReference>
<dbReference type="InterPro" id="IPR009057">
    <property type="entry name" value="Homeodomain-like_sf"/>
</dbReference>
<dbReference type="Pfam" id="PF01527">
    <property type="entry name" value="HTH_Tnp_1"/>
    <property type="match status" value="1"/>
</dbReference>
<dbReference type="GO" id="GO:0004803">
    <property type="term" value="F:transposase activity"/>
    <property type="evidence" value="ECO:0007669"/>
    <property type="project" value="InterPro"/>
</dbReference>
<organism evidence="1 2">
    <name type="scientific">Hungatella hathewayi</name>
    <dbReference type="NCBI Taxonomy" id="154046"/>
    <lineage>
        <taxon>Bacteria</taxon>
        <taxon>Bacillati</taxon>
        <taxon>Bacillota</taxon>
        <taxon>Clostridia</taxon>
        <taxon>Lachnospirales</taxon>
        <taxon>Lachnospiraceae</taxon>
        <taxon>Hungatella</taxon>
    </lineage>
</organism>
<dbReference type="GO" id="GO:0003677">
    <property type="term" value="F:DNA binding"/>
    <property type="evidence" value="ECO:0007669"/>
    <property type="project" value="InterPro"/>
</dbReference>
<name>A0A374NYY9_9FIRM</name>
<protein>
    <recommendedName>
        <fullName evidence="3">Transposase</fullName>
    </recommendedName>
</protein>
<comment type="caution">
    <text evidence="1">The sequence shown here is derived from an EMBL/GenBank/DDBJ whole genome shotgun (WGS) entry which is preliminary data.</text>
</comment>
<evidence type="ECO:0000313" key="1">
    <source>
        <dbReference type="EMBL" id="RGI97313.1"/>
    </source>
</evidence>
<proteinExistence type="predicted"/>
<dbReference type="EMBL" id="QSON01000020">
    <property type="protein sequence ID" value="RGI97313.1"/>
    <property type="molecule type" value="Genomic_DNA"/>
</dbReference>
<dbReference type="RefSeq" id="WP_117633146.1">
    <property type="nucleotide sequence ID" value="NZ_QSON01000020.1"/>
</dbReference>